<dbReference type="STRING" id="83219.PM02_01280"/>
<evidence type="ECO:0000259" key="1">
    <source>
        <dbReference type="Pfam" id="PF13403"/>
    </source>
</evidence>
<dbReference type="InterPro" id="IPR036844">
    <property type="entry name" value="Hint_dom_sf"/>
</dbReference>
<organism evidence="2 3">
    <name type="scientific">Sulfitobacter mediterraneus</name>
    <dbReference type="NCBI Taxonomy" id="83219"/>
    <lineage>
        <taxon>Bacteria</taxon>
        <taxon>Pseudomonadati</taxon>
        <taxon>Pseudomonadota</taxon>
        <taxon>Alphaproteobacteria</taxon>
        <taxon>Rhodobacterales</taxon>
        <taxon>Roseobacteraceae</taxon>
        <taxon>Sulfitobacter</taxon>
    </lineage>
</organism>
<gene>
    <name evidence="2" type="ORF">PM02_01280</name>
</gene>
<dbReference type="RefSeq" id="WP_037904450.1">
    <property type="nucleotide sequence ID" value="NZ_JEMU01000001.1"/>
</dbReference>
<keyword evidence="3" id="KW-1185">Reference proteome</keyword>
<accession>A0A061SV16</accession>
<dbReference type="SUPFAM" id="SSF51294">
    <property type="entry name" value="Hedgehog/intein (Hint) domain"/>
    <property type="match status" value="1"/>
</dbReference>
<dbReference type="InterPro" id="IPR028992">
    <property type="entry name" value="Hedgehog/Intein_dom"/>
</dbReference>
<dbReference type="EMBL" id="JEMU01000001">
    <property type="protein sequence ID" value="KAJ04872.1"/>
    <property type="molecule type" value="Genomic_DNA"/>
</dbReference>
<protein>
    <recommendedName>
        <fullName evidence="1">Hedgehog/Intein (Hint) domain-containing protein</fullName>
    </recommendedName>
</protein>
<dbReference type="AlphaFoldDB" id="A0A061SV16"/>
<evidence type="ECO:0000313" key="3">
    <source>
        <dbReference type="Proteomes" id="UP000027337"/>
    </source>
</evidence>
<evidence type="ECO:0000313" key="2">
    <source>
        <dbReference type="EMBL" id="KAJ04872.1"/>
    </source>
</evidence>
<dbReference type="eggNOG" id="COG2931">
    <property type="taxonomic scope" value="Bacteria"/>
</dbReference>
<dbReference type="Proteomes" id="UP000027337">
    <property type="component" value="Unassembled WGS sequence"/>
</dbReference>
<sequence length="337" mass="36518">MPAPSHADPHQLAVIRGDDFCVSQGANQGDGLSGAADLVLDDQYTLAKDAAIGVLAVHPGPDNRFEVTHGASVSHEGALLTLEARLCLMSPMGMMMDALLFIEQSSSGAQGAVFLHPFTPLMPGVPYALVDIDQRNARLFFAQSGTVSLGRGTLITRAGGLQTPVENLQSGDLIMTRDDGPQPLRWIGQQTLRATGDLAPVLISADALNNQNDLMLSKDQSLFIYQRDDHLGLGRAEVIIKAEHLVDGETITRQEGGFVEYFQLVFDNHQIIFAEGIAVETMRITRRNRTLLPAKMSRRWGPAIPGHSDRPHAAFEIADARFGKANPAQLLRRASRG</sequence>
<feature type="domain" description="Hedgehog/Intein (Hint)" evidence="1">
    <location>
        <begin position="149"/>
        <end position="284"/>
    </location>
</feature>
<comment type="caution">
    <text evidence="2">The sequence shown here is derived from an EMBL/GenBank/DDBJ whole genome shotgun (WGS) entry which is preliminary data.</text>
</comment>
<dbReference type="Pfam" id="PF13403">
    <property type="entry name" value="Hint_2"/>
    <property type="match status" value="1"/>
</dbReference>
<proteinExistence type="predicted"/>
<name>A0A061SV16_9RHOB</name>
<reference evidence="2 3" key="1">
    <citation type="journal article" date="2014" name="Genome Announc.">
        <title>Draft Genome Sequences of Two Isolates of the Roseobacter Group, Sulfitobacter sp. Strains 3SOLIMAR09 and 1FIGIMAR09, from Harbors of Mallorca Island (Mediterranean Sea).</title>
        <authorList>
            <person name="Mas-Llado M."/>
            <person name="Pina-Villalonga J.M."/>
            <person name="Brunet-Galmes I."/>
            <person name="Nogales B."/>
            <person name="Bosch R."/>
        </authorList>
    </citation>
    <scope>NUCLEOTIDE SEQUENCE [LARGE SCALE GENOMIC DNA]</scope>
    <source>
        <strain evidence="2 3">1FIGIMAR09</strain>
    </source>
</reference>